<feature type="binding site" evidence="8">
    <location>
        <position position="57"/>
    </location>
    <ligand>
        <name>ATP</name>
        <dbReference type="ChEBI" id="CHEBI:30616"/>
    </ligand>
</feature>
<comment type="similarity">
    <text evidence="8">Belongs to the FGAMS family.</text>
</comment>
<evidence type="ECO:0000259" key="9">
    <source>
        <dbReference type="Pfam" id="PF00586"/>
    </source>
</evidence>
<dbReference type="EC" id="6.3.5.3" evidence="8"/>
<dbReference type="EMBL" id="UGHZ01000001">
    <property type="protein sequence ID" value="STP09475.1"/>
    <property type="molecule type" value="Genomic_DNA"/>
</dbReference>
<keyword evidence="4 8" id="KW-0547">Nucleotide-binding</keyword>
<evidence type="ECO:0000256" key="4">
    <source>
        <dbReference type="ARBA" id="ARBA00022741"/>
    </source>
</evidence>
<evidence type="ECO:0000256" key="2">
    <source>
        <dbReference type="ARBA" id="ARBA00022598"/>
    </source>
</evidence>
<evidence type="ECO:0000259" key="10">
    <source>
        <dbReference type="Pfam" id="PF02769"/>
    </source>
</evidence>
<feature type="binding site" evidence="8">
    <location>
        <position position="543"/>
    </location>
    <ligand>
        <name>substrate</name>
    </ligand>
</feature>
<gene>
    <name evidence="8 12" type="primary">purL</name>
    <name evidence="12" type="ORF">NCTC12221_00919</name>
</gene>
<feature type="active site" description="Proton acceptor" evidence="8">
    <location>
        <position position="100"/>
    </location>
</feature>
<evidence type="ECO:0000256" key="3">
    <source>
        <dbReference type="ARBA" id="ARBA00022723"/>
    </source>
</evidence>
<evidence type="ECO:0000256" key="5">
    <source>
        <dbReference type="ARBA" id="ARBA00022755"/>
    </source>
</evidence>
<dbReference type="NCBIfam" id="TIGR01736">
    <property type="entry name" value="FGAM_synth_II"/>
    <property type="match status" value="1"/>
</dbReference>
<dbReference type="GO" id="GO:0004642">
    <property type="term" value="F:phosphoribosylformylglycinamidine synthase activity"/>
    <property type="evidence" value="ECO:0007669"/>
    <property type="project" value="UniProtKB-UniRule"/>
</dbReference>
<dbReference type="PANTHER" id="PTHR43555">
    <property type="entry name" value="PHOSPHORIBOSYLFORMYLGLYCINAMIDINE SYNTHASE SUBUNIT PURL"/>
    <property type="match status" value="1"/>
</dbReference>
<feature type="binding site" evidence="8">
    <location>
        <position position="540"/>
    </location>
    <ligand>
        <name>ATP</name>
        <dbReference type="ChEBI" id="CHEBI:30616"/>
    </ligand>
</feature>
<dbReference type="CDD" id="cd02204">
    <property type="entry name" value="PurL_repeat2"/>
    <property type="match status" value="1"/>
</dbReference>
<evidence type="ECO:0000313" key="13">
    <source>
        <dbReference type="Proteomes" id="UP000255335"/>
    </source>
</evidence>
<feature type="binding site" evidence="8">
    <location>
        <position position="541"/>
    </location>
    <ligand>
        <name>Mg(2+)</name>
        <dbReference type="ChEBI" id="CHEBI:18420"/>
        <label>1</label>
    </ligand>
</feature>
<dbReference type="GO" id="GO:0005737">
    <property type="term" value="C:cytoplasm"/>
    <property type="evidence" value="ECO:0007669"/>
    <property type="project" value="UniProtKB-SubCell"/>
</dbReference>
<feature type="binding site" evidence="8">
    <location>
        <position position="122"/>
    </location>
    <ligand>
        <name>Mg(2+)</name>
        <dbReference type="ChEBI" id="CHEBI:18420"/>
        <label>2</label>
    </ligand>
</feature>
<keyword evidence="6 8" id="KW-0067">ATP-binding</keyword>
<protein>
    <recommendedName>
        <fullName evidence="8">Phosphoribosylformylglycinamidine synthase subunit PurL</fullName>
        <shortName evidence="8">FGAM synthase</shortName>
        <ecNumber evidence="8">6.3.5.3</ecNumber>
    </recommendedName>
    <alternativeName>
        <fullName evidence="8">Formylglycinamide ribonucleotide amidotransferase subunit II</fullName>
        <shortName evidence="8">FGAR amidotransferase II</shortName>
        <shortName evidence="8">FGAR-AT II</shortName>
    </alternativeName>
    <alternativeName>
        <fullName evidence="8">Glutamine amidotransferase PurL</fullName>
    </alternativeName>
    <alternativeName>
        <fullName evidence="8">Phosphoribosylformylglycinamidine synthase subunit II</fullName>
    </alternativeName>
</protein>
<dbReference type="HAMAP" id="MF_00420">
    <property type="entry name" value="PurL_2"/>
    <property type="match status" value="1"/>
</dbReference>
<keyword evidence="1 8" id="KW-0963">Cytoplasm</keyword>
<dbReference type="GO" id="GO:0006189">
    <property type="term" value="P:'de novo' IMP biosynthetic process"/>
    <property type="evidence" value="ECO:0007669"/>
    <property type="project" value="UniProtKB-UniRule"/>
</dbReference>
<dbReference type="GO" id="GO:0000287">
    <property type="term" value="F:magnesium ion binding"/>
    <property type="evidence" value="ECO:0007669"/>
    <property type="project" value="UniProtKB-UniRule"/>
</dbReference>
<comment type="catalytic activity">
    <reaction evidence="8">
        <text>N(2)-formyl-N(1)-(5-phospho-beta-D-ribosyl)glycinamide + L-glutamine + ATP + H2O = 2-formamido-N(1)-(5-O-phospho-beta-D-ribosyl)acetamidine + L-glutamate + ADP + phosphate + H(+)</text>
        <dbReference type="Rhea" id="RHEA:17129"/>
        <dbReference type="ChEBI" id="CHEBI:15377"/>
        <dbReference type="ChEBI" id="CHEBI:15378"/>
        <dbReference type="ChEBI" id="CHEBI:29985"/>
        <dbReference type="ChEBI" id="CHEBI:30616"/>
        <dbReference type="ChEBI" id="CHEBI:43474"/>
        <dbReference type="ChEBI" id="CHEBI:58359"/>
        <dbReference type="ChEBI" id="CHEBI:147286"/>
        <dbReference type="ChEBI" id="CHEBI:147287"/>
        <dbReference type="ChEBI" id="CHEBI:456216"/>
        <dbReference type="EC" id="6.3.5.3"/>
    </reaction>
</comment>
<dbReference type="GO" id="GO:0005524">
    <property type="term" value="F:ATP binding"/>
    <property type="evidence" value="ECO:0007669"/>
    <property type="project" value="UniProtKB-UniRule"/>
</dbReference>
<feature type="binding site" evidence="8">
    <location>
        <begin position="322"/>
        <end position="324"/>
    </location>
    <ligand>
        <name>substrate</name>
    </ligand>
</feature>
<evidence type="ECO:0000256" key="6">
    <source>
        <dbReference type="ARBA" id="ARBA00022840"/>
    </source>
</evidence>
<feature type="domain" description="Phosphoribosylformylglycinamidine synthase linker" evidence="11">
    <location>
        <begin position="21"/>
        <end position="58"/>
    </location>
</feature>
<dbReference type="InterPro" id="IPR041609">
    <property type="entry name" value="PurL_linker"/>
</dbReference>
<evidence type="ECO:0000259" key="11">
    <source>
        <dbReference type="Pfam" id="PF18072"/>
    </source>
</evidence>
<dbReference type="Pfam" id="PF00586">
    <property type="entry name" value="AIRS"/>
    <property type="match status" value="2"/>
</dbReference>
<feature type="binding site" evidence="8">
    <location>
        <position position="250"/>
    </location>
    <ligand>
        <name>substrate</name>
    </ligand>
</feature>
<dbReference type="Gene3D" id="3.90.650.10">
    <property type="entry name" value="PurM-like C-terminal domain"/>
    <property type="match status" value="2"/>
</dbReference>
<comment type="function">
    <text evidence="8">Part of the phosphoribosylformylglycinamidine synthase complex involved in the purines biosynthetic pathway. Catalyzes the ATP-dependent conversion of formylglycinamide ribonucleotide (FGAR) and glutamine to yield formylglycinamidine ribonucleotide (FGAM) and glutamate. The FGAM synthase complex is composed of three subunits. PurQ produces an ammonia molecule by converting glutamine to glutamate. PurL transfers the ammonia molecule to FGAR to form FGAM in an ATP-dependent manner. PurS interacts with PurQ and PurL and is thought to assist in the transfer of the ammonia molecule from PurQ to PurL.</text>
</comment>
<feature type="domain" description="PurM-like C-terminal" evidence="10">
    <location>
        <begin position="212"/>
        <end position="366"/>
    </location>
</feature>
<dbReference type="Proteomes" id="UP000255335">
    <property type="component" value="Unassembled WGS sequence"/>
</dbReference>
<dbReference type="InterPro" id="IPR016188">
    <property type="entry name" value="PurM-like_N"/>
</dbReference>
<feature type="binding site" evidence="8">
    <location>
        <position position="278"/>
    </location>
    <ligand>
        <name>Mg(2+)</name>
        <dbReference type="ChEBI" id="CHEBI:18420"/>
        <label>2</label>
    </ligand>
</feature>
<evidence type="ECO:0000256" key="1">
    <source>
        <dbReference type="ARBA" id="ARBA00022490"/>
    </source>
</evidence>
<dbReference type="InterPro" id="IPR036676">
    <property type="entry name" value="PurM-like_C_sf"/>
</dbReference>
<dbReference type="InterPro" id="IPR036921">
    <property type="entry name" value="PurM-like_N_sf"/>
</dbReference>
<evidence type="ECO:0000256" key="7">
    <source>
        <dbReference type="ARBA" id="ARBA00022842"/>
    </source>
</evidence>
<evidence type="ECO:0000256" key="8">
    <source>
        <dbReference type="HAMAP-Rule" id="MF_00420"/>
    </source>
</evidence>
<accession>A0A377JR17</accession>
<dbReference type="RefSeq" id="WP_115026165.1">
    <property type="nucleotide sequence ID" value="NZ_UGHZ01000001.1"/>
</dbReference>
<name>A0A377JR17_9HELI</name>
<dbReference type="Pfam" id="PF18072">
    <property type="entry name" value="FGAR-AT_linker"/>
    <property type="match status" value="1"/>
</dbReference>
<dbReference type="FunFam" id="3.30.1330.10:FF:000004">
    <property type="entry name" value="Phosphoribosylformylglycinamidine synthase subunit PurL"/>
    <property type="match status" value="1"/>
</dbReference>
<keyword evidence="7 8" id="KW-0460">Magnesium</keyword>
<dbReference type="NCBIfam" id="NF002290">
    <property type="entry name" value="PRK01213.1"/>
    <property type="match status" value="1"/>
</dbReference>
<feature type="binding site" evidence="8">
    <location>
        <position position="121"/>
    </location>
    <ligand>
        <name>substrate</name>
    </ligand>
</feature>
<comment type="pathway">
    <text evidence="8">Purine metabolism; IMP biosynthesis via de novo pathway; 5-amino-1-(5-phospho-D-ribosyl)imidazole from N(2)-formyl-N(1)-(5-phospho-D-ribosyl)glycinamide: step 1/2.</text>
</comment>
<organism evidence="12 13">
    <name type="scientific">Helicobacter cinaedi</name>
    <dbReference type="NCBI Taxonomy" id="213"/>
    <lineage>
        <taxon>Bacteria</taxon>
        <taxon>Pseudomonadati</taxon>
        <taxon>Campylobacterota</taxon>
        <taxon>Epsilonproteobacteria</taxon>
        <taxon>Campylobacterales</taxon>
        <taxon>Helicobacteraceae</taxon>
        <taxon>Helicobacter</taxon>
    </lineage>
</organism>
<dbReference type="PANTHER" id="PTHR43555:SF1">
    <property type="entry name" value="PHOSPHORIBOSYLFORMYLGLYCINAMIDINE SYNTHASE SUBUNIT PURL"/>
    <property type="match status" value="1"/>
</dbReference>
<dbReference type="CDD" id="cd02203">
    <property type="entry name" value="PurL_repeat1"/>
    <property type="match status" value="1"/>
</dbReference>
<dbReference type="AlphaFoldDB" id="A0A377JR17"/>
<dbReference type="InterPro" id="IPR010918">
    <property type="entry name" value="PurM-like_C_dom"/>
</dbReference>
<feature type="domain" description="PurM-like N-terminal" evidence="9">
    <location>
        <begin position="447"/>
        <end position="562"/>
    </location>
</feature>
<dbReference type="Pfam" id="PF02769">
    <property type="entry name" value="AIRS_C"/>
    <property type="match status" value="2"/>
</dbReference>
<feature type="binding site" evidence="8">
    <location>
        <position position="503"/>
    </location>
    <ligand>
        <name>ATP</name>
        <dbReference type="ChEBI" id="CHEBI:30616"/>
    </ligand>
</feature>
<sequence length="745" mass="80514">MVNITHLLGEIENLDESLKAHKLSSQDYEEILKILKRPPNLIELGIFSAMWSEHCSYKSSKKYLKGFPTKAPWVVQGPGENAGVIDIGNNLCAVFKIESHNHPSFIEPHAGAATGVGGIMRDIFTMGARPVASLNSIRFGDVEDSTSLGKKHRYLLRGVVEGIGSYGNCMGVPTIGGEMSFESCYNGNILVNAFCLGLVKKDEIFYGKAQGVGNPVIYVGSKTGRDGLGGAVMSSDSFSSNSKAMRSAVQVGDPFAEKLLLEACLELFKQDLIIGIQDMGAAGLTSSSFEMAGRSGSGMILHLDKVPMRESGMNPYELMLSESQERMLICAKKGCEDQVLEIFNKWEVDAAIIGEVTKSGNMELFWYGEKCAEIPILELSENAPMLDMPTRAIPPQSHKADRLETDLSTQEIFTTLLGSVEIANKKWVYQQYDSSVQSNTITPAGSGDASMIRIKGTNTALSMSVDCNMRYCQLDPQNGAKIAVATSGRNSVVNGAKPLAISDCLNFGSPQNPEVMWAFSEVCEGIKQACEILNTPVVSGNVSLHNQSDGVDIYPTPSIVSVALLSDIQKAIPSQFQTQGNSIVLLGEIKAEFGGSLAQKILEKRIYGQIPAIDLQKELSLWNLMLESAESSLISSAKDIGEGGLAMALAKMALGNGVNKPIGCNIHTNLPSQLLFSQSQSCVVAEITAENLQSFMQLAKKHKVPVSEIGCVGGEIFCVDEINMNLAEMAEVYFESFEKLINQDL</sequence>
<feature type="binding site" evidence="8">
    <location>
        <position position="98"/>
    </location>
    <ligand>
        <name>Mg(2+)</name>
        <dbReference type="ChEBI" id="CHEBI:18420"/>
        <label>1</label>
    </ligand>
</feature>
<feature type="active site" evidence="8">
    <location>
        <position position="54"/>
    </location>
</feature>
<feature type="domain" description="PurM-like C-terminal" evidence="10">
    <location>
        <begin position="579"/>
        <end position="713"/>
    </location>
</feature>
<proteinExistence type="inferred from homology"/>
<feature type="binding site" evidence="8">
    <location>
        <position position="96"/>
    </location>
    <ligand>
        <name>ATP</name>
        <dbReference type="ChEBI" id="CHEBI:30616"/>
    </ligand>
</feature>
<dbReference type="UniPathway" id="UPA00074">
    <property type="reaction ID" value="UER00128"/>
</dbReference>
<comment type="subcellular location">
    <subcellularLocation>
        <location evidence="8">Cytoplasm</location>
    </subcellularLocation>
</comment>
<dbReference type="SUPFAM" id="SSF56042">
    <property type="entry name" value="PurM C-terminal domain-like"/>
    <property type="match status" value="2"/>
</dbReference>
<dbReference type="Gene3D" id="3.30.1330.10">
    <property type="entry name" value="PurM-like, N-terminal domain"/>
    <property type="match status" value="2"/>
</dbReference>
<comment type="subunit">
    <text evidence="8">Monomer. Part of the FGAM synthase complex composed of 1 PurL, 1 PurQ and 2 PurS subunits.</text>
</comment>
<reference evidence="12 13" key="1">
    <citation type="submission" date="2018-06" db="EMBL/GenBank/DDBJ databases">
        <authorList>
            <consortium name="Pathogen Informatics"/>
            <person name="Doyle S."/>
        </authorList>
    </citation>
    <scope>NUCLEOTIDE SEQUENCE [LARGE SCALE GENOMIC DNA]</scope>
    <source>
        <strain evidence="12 13">NCTC12221</strain>
    </source>
</reference>
<dbReference type="SUPFAM" id="SSF55326">
    <property type="entry name" value="PurM N-terminal domain-like"/>
    <property type="match status" value="2"/>
</dbReference>
<feature type="domain" description="PurM-like N-terminal" evidence="9">
    <location>
        <begin position="79"/>
        <end position="199"/>
    </location>
</feature>
<dbReference type="InterPro" id="IPR010074">
    <property type="entry name" value="PRibForGlyAmidine_synth_PurL"/>
</dbReference>
<comment type="caution">
    <text evidence="8">Lacks conserved residue(s) required for the propagation of feature annotation.</text>
</comment>
<feature type="binding site" evidence="8">
    <location>
        <begin position="99"/>
        <end position="102"/>
    </location>
    <ligand>
        <name>substrate</name>
    </ligand>
</feature>
<keyword evidence="3 8" id="KW-0479">Metal-binding</keyword>
<dbReference type="PIRSF" id="PIRSF001587">
    <property type="entry name" value="FGAM_synthase_II"/>
    <property type="match status" value="1"/>
</dbReference>
<evidence type="ECO:0000313" key="12">
    <source>
        <dbReference type="EMBL" id="STP09475.1"/>
    </source>
</evidence>
<keyword evidence="5 8" id="KW-0658">Purine biosynthesis</keyword>
<keyword evidence="2 8" id="KW-0436">Ligase</keyword>